<dbReference type="Gene3D" id="3.20.20.300">
    <property type="entry name" value="Glycoside hydrolase, family 3, N-terminal domain"/>
    <property type="match status" value="1"/>
</dbReference>
<evidence type="ECO:0000259" key="6">
    <source>
        <dbReference type="Pfam" id="PF00933"/>
    </source>
</evidence>
<dbReference type="RefSeq" id="WP_074646655.1">
    <property type="nucleotide sequence ID" value="NZ_FNBL01000015.1"/>
</dbReference>
<evidence type="ECO:0000256" key="5">
    <source>
        <dbReference type="ARBA" id="ARBA00023295"/>
    </source>
</evidence>
<reference evidence="7 8" key="1">
    <citation type="submission" date="2016-10" db="EMBL/GenBank/DDBJ databases">
        <authorList>
            <person name="de Groot N.N."/>
        </authorList>
    </citation>
    <scope>NUCLEOTIDE SEQUENCE [LARGE SCALE GENOMIC DNA]</scope>
    <source>
        <strain evidence="7 8">DSM 27375</strain>
    </source>
</reference>
<proteinExistence type="inferred from homology"/>
<dbReference type="Proteomes" id="UP000182284">
    <property type="component" value="Unassembled WGS sequence"/>
</dbReference>
<dbReference type="OrthoDB" id="9786661at2"/>
<accession>A0A1G7STT0</accession>
<evidence type="ECO:0000256" key="1">
    <source>
        <dbReference type="ARBA" id="ARBA00001231"/>
    </source>
</evidence>
<dbReference type="EC" id="3.2.1.52" evidence="3"/>
<name>A0A1G7STT0_9RHOB</name>
<dbReference type="SUPFAM" id="SSF51445">
    <property type="entry name" value="(Trans)glycosidases"/>
    <property type="match status" value="1"/>
</dbReference>
<evidence type="ECO:0000256" key="4">
    <source>
        <dbReference type="ARBA" id="ARBA00022801"/>
    </source>
</evidence>
<dbReference type="PANTHER" id="PTHR30480">
    <property type="entry name" value="BETA-HEXOSAMINIDASE-RELATED"/>
    <property type="match status" value="1"/>
</dbReference>
<dbReference type="PANTHER" id="PTHR30480:SF13">
    <property type="entry name" value="BETA-HEXOSAMINIDASE"/>
    <property type="match status" value="1"/>
</dbReference>
<keyword evidence="5" id="KW-0326">Glycosidase</keyword>
<dbReference type="InterPro" id="IPR036962">
    <property type="entry name" value="Glyco_hydro_3_N_sf"/>
</dbReference>
<dbReference type="GO" id="GO:0009254">
    <property type="term" value="P:peptidoglycan turnover"/>
    <property type="evidence" value="ECO:0007669"/>
    <property type="project" value="TreeGrafter"/>
</dbReference>
<feature type="domain" description="Glycoside hydrolase family 3 N-terminal" evidence="6">
    <location>
        <begin position="42"/>
        <end position="315"/>
    </location>
</feature>
<sequence>MVTGPEHALDHVLGQGAFIFGCEGLALTSLEADFFRDADPWGFILFARNVDSPDQLRRLTHELRAAVGRDAPILIDQEGGRVQRLRAPHWREFLPPLDQVQIASDPLRAMWLRGRLLAADLHGVGIDVNCVPGLDVACAQTHPFLMNRCFSDDAGVVAQMGRALVDGMAAGGVAPVMKHLPGHGRGAVDSHKGLPRVNASRAELAVDFAPFKALNDLSMGMSAHIVMEAIDPDRPATQSPAAIQVIREEIGFDGLLMTDDISMGALAGTILQRAQLALAAGCDMVLHCNGDLAEMQTLAALGPMGTAAQARADRAISTHPKHQPTHQPTHHPIDISALDAELQSLLNR</sequence>
<evidence type="ECO:0000256" key="2">
    <source>
        <dbReference type="ARBA" id="ARBA00005336"/>
    </source>
</evidence>
<dbReference type="InterPro" id="IPR017853">
    <property type="entry name" value="GH"/>
</dbReference>
<dbReference type="PROSITE" id="PS00775">
    <property type="entry name" value="GLYCOSYL_HYDROL_F3"/>
    <property type="match status" value="1"/>
</dbReference>
<evidence type="ECO:0000313" key="7">
    <source>
        <dbReference type="EMBL" id="SDG26194.1"/>
    </source>
</evidence>
<gene>
    <name evidence="7" type="ORF">SAMN04488117_11524</name>
</gene>
<dbReference type="InterPro" id="IPR001764">
    <property type="entry name" value="Glyco_hydro_3_N"/>
</dbReference>
<comment type="similarity">
    <text evidence="2">Belongs to the glycosyl hydrolase 3 family.</text>
</comment>
<dbReference type="GO" id="GO:0004563">
    <property type="term" value="F:beta-N-acetylhexosaminidase activity"/>
    <property type="evidence" value="ECO:0007669"/>
    <property type="project" value="UniProtKB-EC"/>
</dbReference>
<dbReference type="Pfam" id="PF00933">
    <property type="entry name" value="Glyco_hydro_3"/>
    <property type="match status" value="1"/>
</dbReference>
<evidence type="ECO:0000256" key="3">
    <source>
        <dbReference type="ARBA" id="ARBA00012663"/>
    </source>
</evidence>
<dbReference type="NCBIfam" id="NF003740">
    <property type="entry name" value="PRK05337.1"/>
    <property type="match status" value="1"/>
</dbReference>
<dbReference type="InterPro" id="IPR019800">
    <property type="entry name" value="Glyco_hydro_3_AS"/>
</dbReference>
<comment type="catalytic activity">
    <reaction evidence="1">
        <text>Hydrolysis of terminal non-reducing N-acetyl-D-hexosamine residues in N-acetyl-beta-D-hexosaminides.</text>
        <dbReference type="EC" id="3.2.1.52"/>
    </reaction>
</comment>
<dbReference type="EMBL" id="FNBL01000015">
    <property type="protein sequence ID" value="SDG26194.1"/>
    <property type="molecule type" value="Genomic_DNA"/>
</dbReference>
<protein>
    <recommendedName>
        <fullName evidence="3">beta-N-acetylhexosaminidase</fullName>
        <ecNumber evidence="3">3.2.1.52</ecNumber>
    </recommendedName>
</protein>
<dbReference type="InterPro" id="IPR050226">
    <property type="entry name" value="NagZ_Beta-hexosaminidase"/>
</dbReference>
<dbReference type="AlphaFoldDB" id="A0A1G7STT0"/>
<evidence type="ECO:0000313" key="8">
    <source>
        <dbReference type="Proteomes" id="UP000182284"/>
    </source>
</evidence>
<dbReference type="GO" id="GO:0005975">
    <property type="term" value="P:carbohydrate metabolic process"/>
    <property type="evidence" value="ECO:0007669"/>
    <property type="project" value="InterPro"/>
</dbReference>
<keyword evidence="4" id="KW-0378">Hydrolase</keyword>
<organism evidence="7 8">
    <name type="scientific">Celeribacter baekdonensis</name>
    <dbReference type="NCBI Taxonomy" id="875171"/>
    <lineage>
        <taxon>Bacteria</taxon>
        <taxon>Pseudomonadati</taxon>
        <taxon>Pseudomonadota</taxon>
        <taxon>Alphaproteobacteria</taxon>
        <taxon>Rhodobacterales</taxon>
        <taxon>Roseobacteraceae</taxon>
        <taxon>Celeribacter</taxon>
    </lineage>
</organism>